<dbReference type="AlphaFoldDB" id="A0A4U1CFX9"/>
<feature type="DNA-binding region" description="H-T-H motif" evidence="4">
    <location>
        <begin position="28"/>
        <end position="47"/>
    </location>
</feature>
<dbReference type="InterPro" id="IPR036271">
    <property type="entry name" value="Tet_transcr_reg_TetR-rel_C_sf"/>
</dbReference>
<dbReference type="PANTHER" id="PTHR47506">
    <property type="entry name" value="TRANSCRIPTIONAL REGULATORY PROTEIN"/>
    <property type="match status" value="1"/>
</dbReference>
<dbReference type="OrthoDB" id="9798857at2"/>
<dbReference type="EMBL" id="SWBR01000005">
    <property type="protein sequence ID" value="TKC05381.1"/>
    <property type="molecule type" value="Genomic_DNA"/>
</dbReference>
<dbReference type="Gene3D" id="1.10.357.10">
    <property type="entry name" value="Tetracycline Repressor, domain 2"/>
    <property type="match status" value="1"/>
</dbReference>
<gene>
    <name evidence="6" type="ORF">FA048_16765</name>
</gene>
<dbReference type="SUPFAM" id="SSF48498">
    <property type="entry name" value="Tetracyclin repressor-like, C-terminal domain"/>
    <property type="match status" value="1"/>
</dbReference>
<dbReference type="Proteomes" id="UP000309488">
    <property type="component" value="Unassembled WGS sequence"/>
</dbReference>
<evidence type="ECO:0000313" key="7">
    <source>
        <dbReference type="Proteomes" id="UP000309488"/>
    </source>
</evidence>
<evidence type="ECO:0000256" key="1">
    <source>
        <dbReference type="ARBA" id="ARBA00023015"/>
    </source>
</evidence>
<proteinExistence type="predicted"/>
<accession>A0A4U1CFX9</accession>
<dbReference type="GO" id="GO:0003677">
    <property type="term" value="F:DNA binding"/>
    <property type="evidence" value="ECO:0007669"/>
    <property type="project" value="UniProtKB-UniRule"/>
</dbReference>
<evidence type="ECO:0000256" key="2">
    <source>
        <dbReference type="ARBA" id="ARBA00023125"/>
    </source>
</evidence>
<dbReference type="Pfam" id="PF00440">
    <property type="entry name" value="TetR_N"/>
    <property type="match status" value="1"/>
</dbReference>
<dbReference type="PANTHER" id="PTHR47506:SF3">
    <property type="entry name" value="HTH-TYPE TRANSCRIPTIONAL REGULATOR LMRA"/>
    <property type="match status" value="1"/>
</dbReference>
<sequence length="195" mass="21244">MTKAERTRAFIIEKTAPIFNKKGFAGTSLNDITAATGLTKGSIYGNFANKDEVALAVFDYNFERANAGISQQIAGQKDAESKLLVYVSAYTDFFNTQCEQGGCPVLNTAVEADDTHPKLRKKAAAAVLAWKNKIVAIINDGIANKEFRSEVNASQMALTMIAMIEGAIMISKLLNDKNHIADVMQSMKKMIIELS</sequence>
<dbReference type="Pfam" id="PF16925">
    <property type="entry name" value="TetR_C_13"/>
    <property type="match status" value="1"/>
</dbReference>
<dbReference type="InterPro" id="IPR009057">
    <property type="entry name" value="Homeodomain-like_sf"/>
</dbReference>
<dbReference type="SUPFAM" id="SSF46689">
    <property type="entry name" value="Homeodomain-like"/>
    <property type="match status" value="1"/>
</dbReference>
<dbReference type="InterPro" id="IPR011075">
    <property type="entry name" value="TetR_C"/>
</dbReference>
<keyword evidence="3" id="KW-0804">Transcription</keyword>
<evidence type="ECO:0000259" key="5">
    <source>
        <dbReference type="PROSITE" id="PS50977"/>
    </source>
</evidence>
<keyword evidence="2 4" id="KW-0238">DNA-binding</keyword>
<dbReference type="RefSeq" id="WP_136843287.1">
    <property type="nucleotide sequence ID" value="NZ_SWBR01000005.1"/>
</dbReference>
<evidence type="ECO:0000256" key="3">
    <source>
        <dbReference type="ARBA" id="ARBA00023163"/>
    </source>
</evidence>
<reference evidence="6 7" key="1">
    <citation type="submission" date="2019-04" db="EMBL/GenBank/DDBJ databases">
        <title>Pedobacter sp. RP-3-22 sp. nov., isolated from Arctic soil.</title>
        <authorList>
            <person name="Dahal R.H."/>
            <person name="Kim D.-U."/>
        </authorList>
    </citation>
    <scope>NUCLEOTIDE SEQUENCE [LARGE SCALE GENOMIC DNA]</scope>
    <source>
        <strain evidence="6 7">RP-3-22</strain>
    </source>
</reference>
<dbReference type="PRINTS" id="PR00455">
    <property type="entry name" value="HTHTETR"/>
</dbReference>
<evidence type="ECO:0000256" key="4">
    <source>
        <dbReference type="PROSITE-ProRule" id="PRU00335"/>
    </source>
</evidence>
<protein>
    <submittedName>
        <fullName evidence="6">TetR/AcrR family transcriptional regulator</fullName>
    </submittedName>
</protein>
<dbReference type="InterPro" id="IPR001647">
    <property type="entry name" value="HTH_TetR"/>
</dbReference>
<organism evidence="6 7">
    <name type="scientific">Pedobacter polaris</name>
    <dbReference type="NCBI Taxonomy" id="2571273"/>
    <lineage>
        <taxon>Bacteria</taxon>
        <taxon>Pseudomonadati</taxon>
        <taxon>Bacteroidota</taxon>
        <taxon>Sphingobacteriia</taxon>
        <taxon>Sphingobacteriales</taxon>
        <taxon>Sphingobacteriaceae</taxon>
        <taxon>Pedobacter</taxon>
    </lineage>
</organism>
<name>A0A4U1CFX9_9SPHI</name>
<keyword evidence="7" id="KW-1185">Reference proteome</keyword>
<comment type="caution">
    <text evidence="6">The sequence shown here is derived from an EMBL/GenBank/DDBJ whole genome shotgun (WGS) entry which is preliminary data.</text>
</comment>
<feature type="domain" description="HTH tetR-type" evidence="5">
    <location>
        <begin position="5"/>
        <end position="65"/>
    </location>
</feature>
<evidence type="ECO:0000313" key="6">
    <source>
        <dbReference type="EMBL" id="TKC05381.1"/>
    </source>
</evidence>
<dbReference type="PROSITE" id="PS50977">
    <property type="entry name" value="HTH_TETR_2"/>
    <property type="match status" value="1"/>
</dbReference>
<keyword evidence="1" id="KW-0805">Transcription regulation</keyword>